<evidence type="ECO:0000256" key="1">
    <source>
        <dbReference type="SAM" id="MobiDB-lite"/>
    </source>
</evidence>
<dbReference type="EMBL" id="CAKXAJ010026359">
    <property type="protein sequence ID" value="CAH2267490.1"/>
    <property type="molecule type" value="Genomic_DNA"/>
</dbReference>
<dbReference type="Proteomes" id="UP000838756">
    <property type="component" value="Unassembled WGS sequence"/>
</dbReference>
<gene>
    <name evidence="2" type="primary">jg3495</name>
    <name evidence="2" type="ORF">PAEG_LOCUS26008</name>
</gene>
<feature type="compositionally biased region" description="Polar residues" evidence="1">
    <location>
        <begin position="96"/>
        <end position="105"/>
    </location>
</feature>
<protein>
    <submittedName>
        <fullName evidence="2">Jg3495 protein</fullName>
    </submittedName>
</protein>
<sequence length="105" mass="11337">MGCYGVSGGVGRARELAMRRAPGLDDIGGKVGDVDPMLPPARTRTSARYLPITTDGLLRRQRGSGASARARHEKSPRARRHRGEGGRRRPDVASCEDSNLGSVRR</sequence>
<dbReference type="AlphaFoldDB" id="A0A8S4SNX7"/>
<proteinExistence type="predicted"/>
<feature type="region of interest" description="Disordered" evidence="1">
    <location>
        <begin position="21"/>
        <end position="105"/>
    </location>
</feature>
<name>A0A8S4SNX7_9NEOP</name>
<evidence type="ECO:0000313" key="2">
    <source>
        <dbReference type="EMBL" id="CAH2267490.1"/>
    </source>
</evidence>
<accession>A0A8S4SNX7</accession>
<feature type="compositionally biased region" description="Basic residues" evidence="1">
    <location>
        <begin position="69"/>
        <end position="82"/>
    </location>
</feature>
<comment type="caution">
    <text evidence="2">The sequence shown here is derived from an EMBL/GenBank/DDBJ whole genome shotgun (WGS) entry which is preliminary data.</text>
</comment>
<organism evidence="2 3">
    <name type="scientific">Pararge aegeria aegeria</name>
    <dbReference type="NCBI Taxonomy" id="348720"/>
    <lineage>
        <taxon>Eukaryota</taxon>
        <taxon>Metazoa</taxon>
        <taxon>Ecdysozoa</taxon>
        <taxon>Arthropoda</taxon>
        <taxon>Hexapoda</taxon>
        <taxon>Insecta</taxon>
        <taxon>Pterygota</taxon>
        <taxon>Neoptera</taxon>
        <taxon>Endopterygota</taxon>
        <taxon>Lepidoptera</taxon>
        <taxon>Glossata</taxon>
        <taxon>Ditrysia</taxon>
        <taxon>Papilionoidea</taxon>
        <taxon>Nymphalidae</taxon>
        <taxon>Satyrinae</taxon>
        <taxon>Satyrini</taxon>
        <taxon>Parargina</taxon>
        <taxon>Pararge</taxon>
    </lineage>
</organism>
<reference evidence="2" key="1">
    <citation type="submission" date="2022-03" db="EMBL/GenBank/DDBJ databases">
        <authorList>
            <person name="Lindestad O."/>
        </authorList>
    </citation>
    <scope>NUCLEOTIDE SEQUENCE</scope>
</reference>
<keyword evidence="3" id="KW-1185">Reference proteome</keyword>
<evidence type="ECO:0000313" key="3">
    <source>
        <dbReference type="Proteomes" id="UP000838756"/>
    </source>
</evidence>